<dbReference type="EMBL" id="JACKXE010000001">
    <property type="protein sequence ID" value="MBB6626223.1"/>
    <property type="molecule type" value="Genomic_DNA"/>
</dbReference>
<keyword evidence="1" id="KW-1133">Transmembrane helix</keyword>
<evidence type="ECO:0000313" key="2">
    <source>
        <dbReference type="EMBL" id="MBB6626223.1"/>
    </source>
</evidence>
<evidence type="ECO:0000313" key="3">
    <source>
        <dbReference type="Proteomes" id="UP000523955"/>
    </source>
</evidence>
<comment type="caution">
    <text evidence="2">The sequence shown here is derived from an EMBL/GenBank/DDBJ whole genome shotgun (WGS) entry which is preliminary data.</text>
</comment>
<name>A0A7X0RDC1_9ACTN</name>
<keyword evidence="3" id="KW-1185">Reference proteome</keyword>
<protein>
    <submittedName>
        <fullName evidence="2">Uncharacterized protein</fullName>
    </submittedName>
</protein>
<gene>
    <name evidence="2" type="ORF">H5V45_02705</name>
</gene>
<dbReference type="AlphaFoldDB" id="A0A7X0RDC1"/>
<organism evidence="2 3">
    <name type="scientific">Nocardioides luti</name>
    <dbReference type="NCBI Taxonomy" id="2761101"/>
    <lineage>
        <taxon>Bacteria</taxon>
        <taxon>Bacillati</taxon>
        <taxon>Actinomycetota</taxon>
        <taxon>Actinomycetes</taxon>
        <taxon>Propionibacteriales</taxon>
        <taxon>Nocardioidaceae</taxon>
        <taxon>Nocardioides</taxon>
    </lineage>
</organism>
<keyword evidence="1" id="KW-0472">Membrane</keyword>
<dbReference type="RefSeq" id="WP_185251520.1">
    <property type="nucleotide sequence ID" value="NZ_JACKXE010000001.1"/>
</dbReference>
<keyword evidence="1" id="KW-0812">Transmembrane</keyword>
<reference evidence="2 3" key="1">
    <citation type="submission" date="2020-08" db="EMBL/GenBank/DDBJ databases">
        <authorList>
            <person name="Seo M.-J."/>
        </authorList>
    </citation>
    <scope>NUCLEOTIDE SEQUENCE [LARGE SCALE GENOMIC DNA]</scope>
    <source>
        <strain evidence="2 3">KIGAM211</strain>
    </source>
</reference>
<evidence type="ECO:0000256" key="1">
    <source>
        <dbReference type="SAM" id="Phobius"/>
    </source>
</evidence>
<proteinExistence type="predicted"/>
<dbReference type="SUPFAM" id="SSF69304">
    <property type="entry name" value="Tricorn protease N-terminal domain"/>
    <property type="match status" value="1"/>
</dbReference>
<accession>A0A7X0RDC1</accession>
<sequence length="369" mass="39077">MTEKLKTLLHERAEHVDFATPDVDALTRAGDRTIRRRRGIVGLASLASVAIVGALVATAFTGSSTPDGAPTADDPAGTDRSLSWSVGAFIHDGGATVDTGHEINAYVETSVGYVIADPDGTVWSVRDGQVTEIGRVDTKYPRLVADPTSPWVAWVDASNQGSPSFFAFDQESLESQSFGSGTSTSGGTLADEKDPTYAYALDGTTLYLRDTRGAVALDLASGTEKVVDPTARNGFDVVTVHDGLIASRTDTGTRIGRTTKDGYVLDQAYGSTGSFSPDGSYYTSDADEPSVWDLSTKQKLPVPGLDGYYFATGYAWLDDDTLAVIAAKKETAPAELLTCEIPAGTCTSEVELSTFEHIDFRLPSGEGIE</sequence>
<dbReference type="Proteomes" id="UP000523955">
    <property type="component" value="Unassembled WGS sequence"/>
</dbReference>
<feature type="transmembrane region" description="Helical" evidence="1">
    <location>
        <begin position="40"/>
        <end position="60"/>
    </location>
</feature>